<reference evidence="14 15" key="1">
    <citation type="journal article" date="2013" name="BMC Genomics">
        <title>High quality de novo sequencing and assembly of the Saccharomyces arboricolus genome.</title>
        <authorList>
            <person name="Liti G."/>
            <person name="Nguyen Ba A.N."/>
            <person name="Blythe M."/>
            <person name="Mueller C.A."/>
            <person name="Bergstroem A."/>
            <person name="Cubillos F.A."/>
            <person name="Dafhnis-Calas F."/>
            <person name="Khoshraftar S."/>
            <person name="Malla S."/>
            <person name="Mehta N."/>
            <person name="Siow C.C."/>
            <person name="Warringer J."/>
            <person name="Moses A.M."/>
            <person name="Louis E.J."/>
            <person name="Nieduszynski C.A."/>
        </authorList>
    </citation>
    <scope>NUCLEOTIDE SEQUENCE [LARGE SCALE GENOMIC DNA]</scope>
    <source>
        <strain evidence="15">H-6 / AS 2.3317 / CBS 10644</strain>
    </source>
</reference>
<dbReference type="AlphaFoldDB" id="J8Q1M5"/>
<evidence type="ECO:0000256" key="7">
    <source>
        <dbReference type="ARBA" id="ARBA00023209"/>
    </source>
</evidence>
<evidence type="ECO:0000256" key="11">
    <source>
        <dbReference type="HAMAP-Rule" id="MF_03209"/>
    </source>
</evidence>
<keyword evidence="15" id="KW-1185">Reference proteome</keyword>
<dbReference type="OrthoDB" id="67700at2759"/>
<comment type="catalytic activity">
    <reaction evidence="11">
        <text>a 1,2-diacyl-sn-glycero-3-phospho-L-serine + H(+) = a 1,2-diacyl-sn-glycero-3-phosphoethanolamine + CO2</text>
        <dbReference type="Rhea" id="RHEA:20828"/>
        <dbReference type="ChEBI" id="CHEBI:15378"/>
        <dbReference type="ChEBI" id="CHEBI:16526"/>
        <dbReference type="ChEBI" id="CHEBI:57262"/>
        <dbReference type="ChEBI" id="CHEBI:64612"/>
        <dbReference type="EC" id="4.1.1.65"/>
    </reaction>
</comment>
<keyword evidence="7 11" id="KW-0594">Phospholipid biosynthesis</keyword>
<dbReference type="SUPFAM" id="SSF49562">
    <property type="entry name" value="C2 domain (Calcium/lipid-binding domain, CaLB)"/>
    <property type="match status" value="2"/>
</dbReference>
<dbReference type="PROSITE" id="PS50004">
    <property type="entry name" value="C2"/>
    <property type="match status" value="1"/>
</dbReference>
<feature type="domain" description="C2" evidence="13">
    <location>
        <begin position="487"/>
        <end position="609"/>
    </location>
</feature>
<name>J8Q1M5_SACAR</name>
<dbReference type="SMART" id="SM00239">
    <property type="entry name" value="C2"/>
    <property type="match status" value="2"/>
</dbReference>
<feature type="active site" description="Schiff-base intermediate with substrate; via pyruvic acid; for decarboxylase activity" evidence="11">
    <location>
        <position position="1052"/>
    </location>
</feature>
<feature type="compositionally biased region" description="Basic and acidic residues" evidence="12">
    <location>
        <begin position="295"/>
        <end position="306"/>
    </location>
</feature>
<sequence>MRIIKGRKRSKNKKPTLVLKINVIQTENIEALKTFNCNPVCFVTTNTFYSQKTSKLKNSNTHWNQTLKIKLPRNPTSKWLRIIVYDVLPTGNPPTTPNRSRTTTANTSTIALSNSGQNSLSHSSRNLNVTSKSNQTSTSINSVSSATTAVGSYTGSSLSTSSSGSMHKAKTNSYLYLGETKFSLLDLFKRRDTTTSYKFSIEPQWYHLYDMKRGNRQNSSNSDYLVGDILLGFKLECNFKKMPTFQAFNSWRNDLNYYLNGIDRSKARMRSSSSLPPPLEDMVSSSSDVSVDEIQCEKSYSDSELAREEEDEEEEEEGEDIDAEDEIDDEESIEDVNSGDSMSIEKTYDTDNDTAYDSISEVVSLNDEELDILNDFEDEDHSSATDMNVHDIDEDKHISLSSMITALDEYDVVEPEDVERLPFVSENDITSVDDEFENQRGSDEDFDIYNEEKNEDTDSQSNEYIGSRLLHLQRGKRKKAYANYIYRRAKNNFFISKKEHATGVVFMHIEAIKNLPALKNRLSKTNYEMDPFIVISFGRRVFKTSWRKHSLNPEFNEYAAFEVFPHETNFAFSIKVVDKDSFSFNDDVAKCELAWFDMLQQQQHENEWIPYEIPLDLTVEPKHAPKQPTLYSHFKFVSYASLKNNFWKEAVNTSLDLEILDIVQVMLYLERLGSFTVDDSFELFQHFNKSGWAGESISRSQLVEGLQAWRKSTNFRRIWTCPRCLRSCKPTRNARRSKLVLENDLITHFAICTFSKEHKTLKPSYVSSAFASKRWFSKVLIKLTYGKYALGSNNANILVQDRDTGIIIEEKISAHVKLGMRIIYNGKSPESKKFRSLLKTLSVRQGKKFDNTASAKQIEPFIKFHSLDLSQCRDKNFKTFNEFFYRKLKPGSRLPESHNKEIFFSPADSRCTVFSTIQESKEIWIKGRKFSIKKLANNYSPEIFNDSKCSIGIFRLAPQDYHRFHSPCNGKIGKPIYLDGEYYTVNPMAVRSELDVFCENIRVIIPIDSPQFGKLLYIPIGAMMVGSILLTCKENDLVEGGQELGYFKFGGSTIVIVIPHDNFMFDSDLVKNSSERIETLVKVGMSIGHTSNVSELKRVRIKVDDPRKIEQIKRTISVSDENARNVGNATWEYHTLREMMNRGFTEI</sequence>
<dbReference type="InterPro" id="IPR000008">
    <property type="entry name" value="C2_dom"/>
</dbReference>
<dbReference type="CDD" id="cd04039">
    <property type="entry name" value="C2_PSD"/>
    <property type="match status" value="1"/>
</dbReference>
<feature type="chain" id="PRO_5023393139" description="Phosphatidylserine decarboxylase 2 beta chain" evidence="11">
    <location>
        <begin position="1"/>
        <end position="1051"/>
    </location>
</feature>
<dbReference type="GO" id="GO:0016540">
    <property type="term" value="P:protein autoprocessing"/>
    <property type="evidence" value="ECO:0007669"/>
    <property type="project" value="UniProtKB-UniRule"/>
</dbReference>
<keyword evidence="10 11" id="KW-0670">Pyruvate</keyword>
<evidence type="ECO:0000256" key="1">
    <source>
        <dbReference type="ARBA" id="ARBA00005189"/>
    </source>
</evidence>
<evidence type="ECO:0000259" key="13">
    <source>
        <dbReference type="PROSITE" id="PS50004"/>
    </source>
</evidence>
<feature type="modified residue" description="Pyruvic acid (Ser); by autocatalysis" evidence="11">
    <location>
        <position position="1052"/>
    </location>
</feature>
<keyword evidence="9 11" id="KW-1208">Phospholipid metabolism</keyword>
<dbReference type="InterPro" id="IPR033179">
    <property type="entry name" value="PSD_type2_pro"/>
</dbReference>
<accession>J8Q1M5</accession>
<comment type="PTM">
    <text evidence="11">Is synthesized initially as an inactive proenzyme. Formation of the active enzyme involves a self-maturation process in which the active site pyruvoyl group is generated from an internal serine residue via an autocatalytic post-translational modification. Two non-identical subunits are generated from the proenzyme in this reaction, and the pyruvate is formed at the N-terminus of the alpha chain, which is derived from the carboxyl end of the proenzyme. The autoendoproteolytic cleavage occurs by a canonical serine protease mechanism, in which the side chain hydroxyl group of the serine supplies its oxygen atom to form the C-terminus of the beta chain, while the remainder of the serine residue undergoes an oxidative deamination to produce ammonia and the pyruvoyl prosthetic group on the alpha chain. During this reaction, the Ser that is part of the protease active site of the proenzyme becomes the pyruvoyl prosthetic group, which constitutes an essential element of the active site of the mature decarboxylase.</text>
</comment>
<dbReference type="InterPro" id="IPR035892">
    <property type="entry name" value="C2_domain_sf"/>
</dbReference>
<dbReference type="GO" id="GO:0000139">
    <property type="term" value="C:Golgi membrane"/>
    <property type="evidence" value="ECO:0007669"/>
    <property type="project" value="UniProtKB-SubCell"/>
</dbReference>
<evidence type="ECO:0000256" key="2">
    <source>
        <dbReference type="ARBA" id="ARBA00022516"/>
    </source>
</evidence>
<feature type="region of interest" description="Disordered" evidence="12">
    <location>
        <begin position="111"/>
        <end position="141"/>
    </location>
</feature>
<comment type="pathway">
    <text evidence="11">Phospholipid metabolism; phosphatidylethanolamine biosynthesis; phosphatidylethanolamine from CDP-diacylglycerol: step 2/2.</text>
</comment>
<dbReference type="GO" id="GO:0010008">
    <property type="term" value="C:endosome membrane"/>
    <property type="evidence" value="ECO:0007669"/>
    <property type="project" value="UniProtKB-SubCell"/>
</dbReference>
<comment type="similarity">
    <text evidence="11">Belongs to the phosphatidylserine decarboxylase family. PSD-B subfamily. Eukaryotic type II sub-subfamily.</text>
</comment>
<keyword evidence="3 11" id="KW-0210">Decarboxylase</keyword>
<comment type="pathway">
    <text evidence="1">Lipid metabolism.</text>
</comment>
<keyword evidence="11" id="KW-0333">Golgi apparatus</keyword>
<comment type="subunit">
    <text evidence="11">Heterodimer of a large membrane-associated beta subunit and a small pyruvoyl-containing alpha subunit. Interacts with pstB2. This interaction may be a means to structurally tether the donor membrane (ER) harboring PstB2 to acceptor membranes (Golgi/endosomes) harboring PSD2 during PtdSer transport to the site of PtdEtn synthesis.</text>
</comment>
<comment type="domain">
    <text evidence="11">The C2 domains have an essential, but non-catalytic function. They may facilitate interaction with PstB2 and are required for lipid transport function.</text>
</comment>
<proteinExistence type="inferred from homology"/>
<evidence type="ECO:0000313" key="15">
    <source>
        <dbReference type="Proteomes" id="UP000006968"/>
    </source>
</evidence>
<dbReference type="EMBL" id="ALIE01000089">
    <property type="protein sequence ID" value="EJS43553.1"/>
    <property type="molecule type" value="Genomic_DNA"/>
</dbReference>
<gene>
    <name evidence="11" type="primary">PSD2</name>
    <name evidence="14" type="ORF">SU7_1309</name>
</gene>
<dbReference type="HOGENOM" id="CLU_002661_1_0_1"/>
<dbReference type="Pfam" id="PF00168">
    <property type="entry name" value="C2"/>
    <property type="match status" value="2"/>
</dbReference>
<evidence type="ECO:0000256" key="10">
    <source>
        <dbReference type="ARBA" id="ARBA00023317"/>
    </source>
</evidence>
<dbReference type="GO" id="GO:0006646">
    <property type="term" value="P:phosphatidylethanolamine biosynthetic process"/>
    <property type="evidence" value="ECO:0007669"/>
    <property type="project" value="UniProtKB-UniRule"/>
</dbReference>
<comment type="caution">
    <text evidence="14">The sequence shown here is derived from an EMBL/GenBank/DDBJ whole genome shotgun (WGS) entry which is preliminary data.</text>
</comment>
<keyword evidence="11" id="KW-0967">Endosome</keyword>
<feature type="active site" description="Charge relay system; for autoendoproteolytic cleavage activity" evidence="11">
    <location>
        <position position="908"/>
    </location>
</feature>
<keyword evidence="5 11" id="KW-0472">Membrane</keyword>
<evidence type="ECO:0000256" key="12">
    <source>
        <dbReference type="SAM" id="MobiDB-lite"/>
    </source>
</evidence>
<dbReference type="GO" id="GO:0004609">
    <property type="term" value="F:phosphatidylserine decarboxylase activity"/>
    <property type="evidence" value="ECO:0007669"/>
    <property type="project" value="UniProtKB-UniRule"/>
</dbReference>
<feature type="compositionally biased region" description="Acidic residues" evidence="12">
    <location>
        <begin position="307"/>
        <end position="334"/>
    </location>
</feature>
<feature type="region of interest" description="Disordered" evidence="12">
    <location>
        <begin position="269"/>
        <end position="355"/>
    </location>
</feature>
<protein>
    <recommendedName>
        <fullName evidence="11">Phosphatidylserine decarboxylase proenzyme 2</fullName>
        <ecNumber evidence="11">4.1.1.65</ecNumber>
    </recommendedName>
    <component>
        <recommendedName>
            <fullName evidence="11">Phosphatidylserine decarboxylase 2 beta chain</fullName>
        </recommendedName>
    </component>
    <component>
        <recommendedName>
            <fullName evidence="11">Phosphatidylserine decarboxylase 2 alpha chain</fullName>
        </recommendedName>
    </component>
</protein>
<feature type="compositionally biased region" description="Polar residues" evidence="12">
    <location>
        <begin position="127"/>
        <end position="141"/>
    </location>
</feature>
<comment type="function">
    <text evidence="11">Catalyzes the formation of phosphatidylethanolamine (PtdEtn) from phosphatidylserine (PtdSer). Plays a central role in phospholipid metabolism and in the interorganelle trafficking of phosphatidylserine.</text>
</comment>
<comment type="cofactor">
    <cofactor evidence="11">
        <name>pyruvate</name>
        <dbReference type="ChEBI" id="CHEBI:15361"/>
    </cofactor>
    <text evidence="11">Binds 1 pyruvoyl group covalently per subunit.</text>
</comment>
<feature type="site" description="Cleavage (non-hydrolytic); by autocatalysis" evidence="11">
    <location>
        <begin position="1051"/>
        <end position="1052"/>
    </location>
</feature>
<keyword evidence="4 11" id="KW-0443">Lipid metabolism</keyword>
<keyword evidence="6 11" id="KW-0865">Zymogen</keyword>
<dbReference type="Proteomes" id="UP000006968">
    <property type="component" value="Chromosome VII"/>
</dbReference>
<feature type="active site" description="Charge relay system; for autoendoproteolytic cleavage activity" evidence="11">
    <location>
        <position position="1052"/>
    </location>
</feature>
<evidence type="ECO:0000256" key="3">
    <source>
        <dbReference type="ARBA" id="ARBA00022793"/>
    </source>
</evidence>
<dbReference type="GO" id="GO:0005795">
    <property type="term" value="C:Golgi stack"/>
    <property type="evidence" value="ECO:0007669"/>
    <property type="project" value="UniProtKB-UniRule"/>
</dbReference>
<feature type="chain" id="PRO_5023393140" description="Phosphatidylserine decarboxylase 2 alpha chain" evidence="11">
    <location>
        <begin position="1052"/>
        <end position="1147"/>
    </location>
</feature>
<evidence type="ECO:0000256" key="5">
    <source>
        <dbReference type="ARBA" id="ARBA00023136"/>
    </source>
</evidence>
<organism evidence="14 15">
    <name type="scientific">Saccharomyces arboricola (strain H-6 / AS 2.3317 / CBS 10644)</name>
    <name type="common">Yeast</name>
    <dbReference type="NCBI Taxonomy" id="1160507"/>
    <lineage>
        <taxon>Eukaryota</taxon>
        <taxon>Fungi</taxon>
        <taxon>Dikarya</taxon>
        <taxon>Ascomycota</taxon>
        <taxon>Saccharomycotina</taxon>
        <taxon>Saccharomycetes</taxon>
        <taxon>Saccharomycetales</taxon>
        <taxon>Saccharomycetaceae</taxon>
        <taxon>Saccharomyces</taxon>
    </lineage>
</organism>
<dbReference type="Pfam" id="PF02666">
    <property type="entry name" value="PS_Dcarbxylase"/>
    <property type="match status" value="1"/>
</dbReference>
<evidence type="ECO:0000256" key="8">
    <source>
        <dbReference type="ARBA" id="ARBA00023239"/>
    </source>
</evidence>
<feature type="active site" description="Charge relay system; for autoendoproteolytic cleavage activity" evidence="11">
    <location>
        <position position="965"/>
    </location>
</feature>
<dbReference type="EC" id="4.1.1.65" evidence="11"/>
<dbReference type="PANTHER" id="PTHR10067">
    <property type="entry name" value="PHOSPHATIDYLSERINE DECARBOXYLASE"/>
    <property type="match status" value="1"/>
</dbReference>
<dbReference type="UniPathway" id="UPA00558">
    <property type="reaction ID" value="UER00616"/>
</dbReference>
<dbReference type="InterPro" id="IPR033177">
    <property type="entry name" value="PSD-B"/>
</dbReference>
<evidence type="ECO:0000256" key="4">
    <source>
        <dbReference type="ARBA" id="ARBA00023098"/>
    </source>
</evidence>
<evidence type="ECO:0000256" key="6">
    <source>
        <dbReference type="ARBA" id="ARBA00023145"/>
    </source>
</evidence>
<dbReference type="HAMAP" id="MF_00663">
    <property type="entry name" value="PS_decarb_PSD_B_type2"/>
    <property type="match status" value="1"/>
</dbReference>
<dbReference type="InterPro" id="IPR003817">
    <property type="entry name" value="PS_Dcarbxylase"/>
</dbReference>
<dbReference type="NCBIfam" id="TIGR00163">
    <property type="entry name" value="PS_decarb"/>
    <property type="match status" value="1"/>
</dbReference>
<comment type="subcellular location">
    <subcellularLocation>
        <location evidence="11">Golgi apparatus membrane</location>
        <topology evidence="11">Peripheral membrane protein</topology>
        <orientation evidence="11">Cytoplasmic side</orientation>
    </subcellularLocation>
    <subcellularLocation>
        <location evidence="11">Endosome membrane</location>
        <topology evidence="11">Peripheral membrane protein</topology>
        <orientation evidence="11">Cytoplasmic side</orientation>
    </subcellularLocation>
</comment>
<keyword evidence="8 11" id="KW-0456">Lyase</keyword>
<feature type="compositionally biased region" description="Low complexity" evidence="12">
    <location>
        <begin position="111"/>
        <end position="126"/>
    </location>
</feature>
<keyword evidence="2 11" id="KW-0444">Lipid biosynthesis</keyword>
<evidence type="ECO:0000313" key="14">
    <source>
        <dbReference type="EMBL" id="EJS43553.1"/>
    </source>
</evidence>
<dbReference type="Gene3D" id="2.60.40.150">
    <property type="entry name" value="C2 domain"/>
    <property type="match status" value="2"/>
</dbReference>
<dbReference type="PANTHER" id="PTHR10067:SF17">
    <property type="entry name" value="PHOSPHATIDYLSERINE DECARBOXYLASE PROENZYME 2"/>
    <property type="match status" value="1"/>
</dbReference>
<evidence type="ECO:0000256" key="9">
    <source>
        <dbReference type="ARBA" id="ARBA00023264"/>
    </source>
</evidence>